<evidence type="ECO:0000313" key="1">
    <source>
        <dbReference type="EMBL" id="RKM96542.1"/>
    </source>
</evidence>
<dbReference type="OrthoDB" id="9790745at2"/>
<gene>
    <name evidence="1" type="ORF">SFRA_010790</name>
</gene>
<protein>
    <submittedName>
        <fullName evidence="1">DUF488 family protein</fullName>
    </submittedName>
</protein>
<dbReference type="RefSeq" id="WP_043468540.1">
    <property type="nucleotide sequence ID" value="NZ_CP134822.1"/>
</dbReference>
<comment type="caution">
    <text evidence="1">The sequence shown here is derived from an EMBL/GenBank/DDBJ whole genome shotgun (WGS) entry which is preliminary data.</text>
</comment>
<sequence>MAGRRVVRVRRVYEDREPDDGARVLVDRLWPRGLAKEAAGLDEWCKEAAPSSELRRWYGHDPERFEEFSERYRAELAEPERREVLDRLRGLARGGGLTLLTATKDVERSAARVLERVLADGR</sequence>
<proteinExistence type="predicted"/>
<organism evidence="1 2">
    <name type="scientific">Streptomyces xinghaiensis</name>
    <dbReference type="NCBI Taxonomy" id="1038928"/>
    <lineage>
        <taxon>Bacteria</taxon>
        <taxon>Bacillati</taxon>
        <taxon>Actinomycetota</taxon>
        <taxon>Actinomycetes</taxon>
        <taxon>Kitasatosporales</taxon>
        <taxon>Streptomycetaceae</taxon>
        <taxon>Streptomyces</taxon>
    </lineage>
</organism>
<dbReference type="AlphaFoldDB" id="A0A420V519"/>
<keyword evidence="2" id="KW-1185">Reference proteome</keyword>
<dbReference type="Pfam" id="PF22752">
    <property type="entry name" value="DUF488-N3i"/>
    <property type="match status" value="1"/>
</dbReference>
<evidence type="ECO:0000313" key="2">
    <source>
        <dbReference type="Proteomes" id="UP000028058"/>
    </source>
</evidence>
<accession>A0A420V519</accession>
<dbReference type="EMBL" id="JNAD02000004">
    <property type="protein sequence ID" value="RKM96542.1"/>
    <property type="molecule type" value="Genomic_DNA"/>
</dbReference>
<dbReference type="Proteomes" id="UP000028058">
    <property type="component" value="Unassembled WGS sequence"/>
</dbReference>
<reference evidence="1 2" key="1">
    <citation type="journal article" date="2014" name="Genome Announc.">
        <title>Draft Genome Sequence of Streptomyces fradiae ATCC 19609, a Strain Highly Sensitive to Antibiotics.</title>
        <authorList>
            <person name="Bekker O.B."/>
            <person name="Klimina K.M."/>
            <person name="Vatlin A.A."/>
            <person name="Zakharevich N.V."/>
            <person name="Kasianov A.S."/>
            <person name="Danilenko V.N."/>
        </authorList>
    </citation>
    <scope>NUCLEOTIDE SEQUENCE [LARGE SCALE GENOMIC DNA]</scope>
    <source>
        <strain evidence="1 2">ATCC 19609</strain>
    </source>
</reference>
<dbReference type="PANTHER" id="PTHR36849:SF1">
    <property type="entry name" value="CYTOPLASMIC PROTEIN"/>
    <property type="match status" value="1"/>
</dbReference>
<name>A0A420V519_9ACTN</name>
<dbReference type="InterPro" id="IPR052552">
    <property type="entry name" value="YeaO-like"/>
</dbReference>
<dbReference type="PANTHER" id="PTHR36849">
    <property type="entry name" value="CYTOPLASMIC PROTEIN-RELATED"/>
    <property type="match status" value="1"/>
</dbReference>